<dbReference type="OrthoDB" id="2190196at2759"/>
<feature type="transmembrane region" description="Helical" evidence="2">
    <location>
        <begin position="267"/>
        <end position="287"/>
    </location>
</feature>
<evidence type="ECO:0000313" key="5">
    <source>
        <dbReference type="Proteomes" id="UP000014978"/>
    </source>
</evidence>
<gene>
    <name evidence="4" type="ORF">SLOPH_324</name>
</gene>
<dbReference type="InterPro" id="IPR001623">
    <property type="entry name" value="DnaJ_domain"/>
</dbReference>
<feature type="transmembrane region" description="Helical" evidence="2">
    <location>
        <begin position="219"/>
        <end position="238"/>
    </location>
</feature>
<feature type="transmembrane region" description="Helical" evidence="2">
    <location>
        <begin position="127"/>
        <end position="145"/>
    </location>
</feature>
<sequence>MDLYSILQITKESNPTEIKASYRKLAIKYHPDITKGDGEEFMKINFAYGILSDRYKRNFYDLFGEMALEQFKDERKAFLFSRLFSPLNVNLISLSFFILIIGISILPYFAVYSIINMSFPTCSFSTIPFLIFIIIILIVILRTFFKLKNRADFQKEMAAGISSCFLLLLISMQFMLIALTVDGKVSSSKYFTNIPYLIIEVLWMVQIFVSYLSSYSTIYEFILCICNACVRFFIYNILIWDFHVKIKIGVHLYYLLYLLLTKQLSLNVYLTLSSVALFYNITFYLIFTGYVNIYAFITHFIFVGTLFLLFCLFQFQYYGIFRMKRKVVRFALPRGA</sequence>
<dbReference type="PRINTS" id="PR00625">
    <property type="entry name" value="JDOMAIN"/>
</dbReference>
<dbReference type="PANTHER" id="PTHR44360">
    <property type="entry name" value="DNAJ HOMOLOG SUBFAMILY B MEMBER 9"/>
    <property type="match status" value="1"/>
</dbReference>
<dbReference type="OMA" id="RINITCY"/>
<dbReference type="HOGENOM" id="CLU_829071_0_0_1"/>
<keyword evidence="2" id="KW-1133">Transmembrane helix</keyword>
<dbReference type="PANTHER" id="PTHR44360:SF1">
    <property type="entry name" value="DNAJ HOMOLOG SUBFAMILY B MEMBER 9"/>
    <property type="match status" value="1"/>
</dbReference>
<evidence type="ECO:0000313" key="4">
    <source>
        <dbReference type="EMBL" id="EPR78507.1"/>
    </source>
</evidence>
<dbReference type="AlphaFoldDB" id="S7W9S5"/>
<dbReference type="Gene3D" id="1.10.287.110">
    <property type="entry name" value="DnaJ domain"/>
    <property type="match status" value="1"/>
</dbReference>
<keyword evidence="5" id="KW-1185">Reference proteome</keyword>
<dbReference type="SUPFAM" id="SSF46565">
    <property type="entry name" value="Chaperone J-domain"/>
    <property type="match status" value="1"/>
</dbReference>
<feature type="transmembrane region" description="Helical" evidence="2">
    <location>
        <begin position="293"/>
        <end position="315"/>
    </location>
</feature>
<evidence type="ECO:0000256" key="1">
    <source>
        <dbReference type="ARBA" id="ARBA00023186"/>
    </source>
</evidence>
<reference evidence="5" key="1">
    <citation type="journal article" date="2013" name="PLoS Genet.">
        <title>The genome of Spraguea lophii and the basis of host-microsporidian interactions.</title>
        <authorList>
            <person name="Campbell S.E."/>
            <person name="Williams T.A."/>
            <person name="Yousuf A."/>
            <person name="Soanes D.M."/>
            <person name="Paszkiewicz K.H."/>
            <person name="Williams B.A.P."/>
        </authorList>
    </citation>
    <scope>NUCLEOTIDE SEQUENCE [LARGE SCALE GENOMIC DNA]</scope>
    <source>
        <strain evidence="5">42_110</strain>
    </source>
</reference>
<feature type="domain" description="J" evidence="3">
    <location>
        <begin position="2"/>
        <end position="64"/>
    </location>
</feature>
<dbReference type="VEuPathDB" id="MicrosporidiaDB:SLOPH_324"/>
<dbReference type="GO" id="GO:0005783">
    <property type="term" value="C:endoplasmic reticulum"/>
    <property type="evidence" value="ECO:0007669"/>
    <property type="project" value="TreeGrafter"/>
</dbReference>
<name>S7W9S5_SPRLO</name>
<dbReference type="STRING" id="1358809.S7W9S5"/>
<dbReference type="EMBL" id="ATCN01000739">
    <property type="protein sequence ID" value="EPR78507.1"/>
    <property type="molecule type" value="Genomic_DNA"/>
</dbReference>
<feature type="transmembrane region" description="Helical" evidence="2">
    <location>
        <begin position="157"/>
        <end position="181"/>
    </location>
</feature>
<keyword evidence="1" id="KW-0143">Chaperone</keyword>
<organism evidence="4 5">
    <name type="scientific">Spraguea lophii (strain 42_110)</name>
    <name type="common">Microsporidian parasite</name>
    <dbReference type="NCBI Taxonomy" id="1358809"/>
    <lineage>
        <taxon>Eukaryota</taxon>
        <taxon>Fungi</taxon>
        <taxon>Fungi incertae sedis</taxon>
        <taxon>Microsporidia</taxon>
        <taxon>Spragueidae</taxon>
        <taxon>Spraguea</taxon>
    </lineage>
</organism>
<dbReference type="Pfam" id="PF00226">
    <property type="entry name" value="DnaJ"/>
    <property type="match status" value="1"/>
</dbReference>
<proteinExistence type="predicted"/>
<dbReference type="CDD" id="cd06257">
    <property type="entry name" value="DnaJ"/>
    <property type="match status" value="1"/>
</dbReference>
<evidence type="ECO:0000256" key="2">
    <source>
        <dbReference type="SAM" id="Phobius"/>
    </source>
</evidence>
<dbReference type="GO" id="GO:0051087">
    <property type="term" value="F:protein-folding chaperone binding"/>
    <property type="evidence" value="ECO:0007669"/>
    <property type="project" value="TreeGrafter"/>
</dbReference>
<dbReference type="InterPro" id="IPR036869">
    <property type="entry name" value="J_dom_sf"/>
</dbReference>
<protein>
    <submittedName>
        <fullName evidence="4">DNAJ protein</fullName>
    </submittedName>
</protein>
<accession>S7W9S5</accession>
<dbReference type="Proteomes" id="UP000014978">
    <property type="component" value="Unassembled WGS sequence"/>
</dbReference>
<evidence type="ECO:0000259" key="3">
    <source>
        <dbReference type="PROSITE" id="PS50076"/>
    </source>
</evidence>
<keyword evidence="2" id="KW-0472">Membrane</keyword>
<feature type="transmembrane region" description="Helical" evidence="2">
    <location>
        <begin position="193"/>
        <end position="212"/>
    </location>
</feature>
<dbReference type="InterPro" id="IPR051948">
    <property type="entry name" value="Hsp70_co-chaperone_J-domain"/>
</dbReference>
<feature type="transmembrane region" description="Helical" evidence="2">
    <location>
        <begin position="91"/>
        <end position="115"/>
    </location>
</feature>
<dbReference type="InParanoid" id="S7W9S5"/>
<dbReference type="GO" id="GO:0036503">
    <property type="term" value="P:ERAD pathway"/>
    <property type="evidence" value="ECO:0007669"/>
    <property type="project" value="TreeGrafter"/>
</dbReference>
<dbReference type="SMART" id="SM00271">
    <property type="entry name" value="DnaJ"/>
    <property type="match status" value="1"/>
</dbReference>
<feature type="transmembrane region" description="Helical" evidence="2">
    <location>
        <begin position="244"/>
        <end position="260"/>
    </location>
</feature>
<keyword evidence="2" id="KW-0812">Transmembrane</keyword>
<dbReference type="GO" id="GO:0051787">
    <property type="term" value="F:misfolded protein binding"/>
    <property type="evidence" value="ECO:0007669"/>
    <property type="project" value="TreeGrafter"/>
</dbReference>
<dbReference type="PROSITE" id="PS50076">
    <property type="entry name" value="DNAJ_2"/>
    <property type="match status" value="1"/>
</dbReference>
<comment type="caution">
    <text evidence="4">The sequence shown here is derived from an EMBL/GenBank/DDBJ whole genome shotgun (WGS) entry which is preliminary data.</text>
</comment>